<evidence type="ECO:0000313" key="2">
    <source>
        <dbReference type="Proteomes" id="UP001239111"/>
    </source>
</evidence>
<protein>
    <submittedName>
        <fullName evidence="1">Uncharacterized protein</fullName>
    </submittedName>
</protein>
<keyword evidence="2" id="KW-1185">Reference proteome</keyword>
<reference evidence="1" key="1">
    <citation type="submission" date="2023-04" db="EMBL/GenBank/DDBJ databases">
        <title>A chromosome-level genome assembly of the parasitoid wasp Eretmocerus hayati.</title>
        <authorList>
            <person name="Zhong Y."/>
            <person name="Liu S."/>
            <person name="Liu Y."/>
        </authorList>
    </citation>
    <scope>NUCLEOTIDE SEQUENCE</scope>
    <source>
        <strain evidence="1">ZJU_SS_LIU_2023</strain>
    </source>
</reference>
<dbReference type="EMBL" id="CM056744">
    <property type="protein sequence ID" value="KAJ8666752.1"/>
    <property type="molecule type" value="Genomic_DNA"/>
</dbReference>
<accession>A0ACC2N6G3</accession>
<comment type="caution">
    <text evidence="1">The sequence shown here is derived from an EMBL/GenBank/DDBJ whole genome shotgun (WGS) entry which is preliminary data.</text>
</comment>
<sequence length="433" mass="49228">MVISLNTNSIHPRLMGKHPGIIINIQFMMELVTAIEDLGDYRTIKILIHNGFDVNSRNERGITCLEAAISRGGPEIVELLLSHGADLDVRTSPMTGCLAEVMFRMLHVHDVNSESKKAIFQLLIAHGVKLDLLVGYPLIPLTLLQVISCDLLQLLLDAGMQVHSYYEDDGLLATFSVLRYDDYTVLQHLVSNNLINLSERDADGRTLLMFEASWNNSYGIQQLLDHGGNPDDFNGPESALSLATSDEDITDSFKLLFPQCNSLHICFAFGVAVTSHRNNHVAYITKELAFWCIRFPHPASIELSNHFGVIFTHLFNEYLFELQNVLSQEFCGEISWSDILLTKNIETLLNNNVLCDHVTGTMRSIPMCRHFWMDLYEKIGSIRRMFITKKEAQLRLCQIMNFEGNPYPHIIAQILNYLEYEDFQNLKDVYPSL</sequence>
<organism evidence="1 2">
    <name type="scientific">Eretmocerus hayati</name>
    <dbReference type="NCBI Taxonomy" id="131215"/>
    <lineage>
        <taxon>Eukaryota</taxon>
        <taxon>Metazoa</taxon>
        <taxon>Ecdysozoa</taxon>
        <taxon>Arthropoda</taxon>
        <taxon>Hexapoda</taxon>
        <taxon>Insecta</taxon>
        <taxon>Pterygota</taxon>
        <taxon>Neoptera</taxon>
        <taxon>Endopterygota</taxon>
        <taxon>Hymenoptera</taxon>
        <taxon>Apocrita</taxon>
        <taxon>Proctotrupomorpha</taxon>
        <taxon>Chalcidoidea</taxon>
        <taxon>Aphelinidae</taxon>
        <taxon>Aphelininae</taxon>
        <taxon>Eretmocerus</taxon>
    </lineage>
</organism>
<gene>
    <name evidence="1" type="ORF">QAD02_008414</name>
</gene>
<proteinExistence type="predicted"/>
<evidence type="ECO:0000313" key="1">
    <source>
        <dbReference type="EMBL" id="KAJ8666752.1"/>
    </source>
</evidence>
<name>A0ACC2N6G3_9HYME</name>
<dbReference type="Proteomes" id="UP001239111">
    <property type="component" value="Chromosome 4"/>
</dbReference>